<gene>
    <name evidence="10" type="ORF">OEZ85_012139</name>
</gene>
<comment type="cofactor">
    <cofactor evidence="7">
        <name>[2Fe-2S] cluster</name>
        <dbReference type="ChEBI" id="CHEBI:190135"/>
    </cofactor>
</comment>
<dbReference type="PROSITE" id="PS51387">
    <property type="entry name" value="FAD_PCMH"/>
    <property type="match status" value="1"/>
</dbReference>
<dbReference type="PIRSF" id="PIRSF000127">
    <property type="entry name" value="Xanthine_DH"/>
    <property type="match status" value="1"/>
</dbReference>
<dbReference type="PANTHER" id="PTHR11908">
    <property type="entry name" value="XANTHINE DEHYDROGENASE"/>
    <property type="match status" value="1"/>
</dbReference>
<dbReference type="PANTHER" id="PTHR11908:SF132">
    <property type="entry name" value="ALDEHYDE OXIDASE 1-RELATED"/>
    <property type="match status" value="1"/>
</dbReference>
<keyword evidence="3" id="KW-0500">Molybdenum</keyword>
<evidence type="ECO:0000256" key="2">
    <source>
        <dbReference type="ARBA" id="ARBA00001974"/>
    </source>
</evidence>
<evidence type="ECO:0000256" key="7">
    <source>
        <dbReference type="ARBA" id="ARBA00034078"/>
    </source>
</evidence>
<feature type="domain" description="FAD-binding PCMH-type" evidence="9">
    <location>
        <begin position="46"/>
        <end position="208"/>
    </location>
</feature>
<protein>
    <recommendedName>
        <fullName evidence="12">2Fe-2S ferredoxin-type domain-containing protein</fullName>
    </recommendedName>
</protein>
<feature type="domain" description="2Fe-2S ferredoxin-type" evidence="8">
    <location>
        <begin position="1"/>
        <end position="89"/>
    </location>
</feature>
<dbReference type="InterPro" id="IPR016169">
    <property type="entry name" value="FAD-bd_PCMH_sub2"/>
</dbReference>
<dbReference type="Gene3D" id="3.30.465.10">
    <property type="match status" value="1"/>
</dbReference>
<dbReference type="Proteomes" id="UP001244341">
    <property type="component" value="Chromosome 3b"/>
</dbReference>
<dbReference type="Gene3D" id="3.30.365.10">
    <property type="entry name" value="Aldehyde oxidase/xanthine dehydrogenase, molybdopterin binding domain"/>
    <property type="match status" value="4"/>
</dbReference>
<dbReference type="InterPro" id="IPR037165">
    <property type="entry name" value="AldOxase/xan_DH_Mopterin-bd_sf"/>
</dbReference>
<dbReference type="InterPro" id="IPR000674">
    <property type="entry name" value="Ald_Oxase/Xan_DH_a/b"/>
</dbReference>
<dbReference type="CDD" id="cd00207">
    <property type="entry name" value="fer2"/>
    <property type="match status" value="1"/>
</dbReference>
<proteinExistence type="predicted"/>
<dbReference type="InterPro" id="IPR046867">
    <property type="entry name" value="AldOxase/xan_DH_MoCoBD2"/>
</dbReference>
<dbReference type="EMBL" id="CP126210">
    <property type="protein sequence ID" value="WIA12062.1"/>
    <property type="molecule type" value="Genomic_DNA"/>
</dbReference>
<sequence>MTVEFTLNGERIVVDRNEHLLLSAAEYIREHAHCKSVKVGCAEGGCGACAVEVLQQDATTGAQSVLALNSCLLPVAALHGAHVITAAGLGSSSSGFHELLRCLQDLAAAEEAAGRQLGARNVQFLAGHISRIAGTLVRNAATLGGHLALARCQQLESDLLPMLIAAGAEVQLAGTGGSMHWMPVEEFTLMPDSSSSVITAIRLPLPIGEGCSSAVWSYKLTTHRHHNEHAAVNLCCWLAGTQQQGFQLRVAVGTYQHSSSSSSSSSGSSNAAWRCSRAAAVEAALLAALAQQEQGGLLRVLGQLPELLLRDVTPAGRLEQYVRSAAPALLLKGLAVVLPEQLLLQQQQPGAAELPVTPAMLAELREAALAELAGRPLPVAQQQLPVDMDRAAPLYWPTEKEGALLQASGEALYTGDEPLAPNALYAACVSSKRAAGRLARVDWAPALAVEGVVGCVGPDDIPAGASTAAVSSFSGPQEPLFAWDEVDYRGQPLGLVLARSQRAAEAGAAAVEVHYQQQQQQQGEAGNGTCAKGSEGANGVQTNGSTVGDGADAGTCDDGPGLISLAAAVAAGSWYDVSKLPTKAARGDVDTALAGAARVLSGQLSLGSQRHLYMEPQTAVATPGEGGSMSVVSSCQGCDQVLWAVARLLQLQHNQVHVTCRRVGGGFGGKADRAIFPAAAAAVAARKFGRQVRLVVPGDVDGAMNAGRLPMLLFWEAGLDAAGSLAGLKLDITCTGGAFLGGGIVEVASIAYAADSAYDIPAFSVAVRVARCNLAPRTTVRGPGKLLLGKPIELCQYTLPYMWQQVAGLYRQRRPAVAAFNASSRLRKRGLAMVPIRYQLFHFARAARVQVYADGSVLVSHAGTEMGQGIATKVKQAAAAALGQLLPEPSQAAALLPFIRVAGGCTQLLPHAGVAASSTTSEGATLAVTLACQELVGRIRAQLEADAAAAASAGGGAQQQEQRPLTWEAAVKAVAPRDYLWAPKVVLSAAAVGSFGEGSGFGSGYHSFGAGLAEVELDTATGERQLRAVHLMFDAGRSINPAVDLGQVEGAFLQGVGWVLSEEVLEDPTNGACLTPSTWSYKPPGIAELPAEFSVAMLRDSPLHVPKLQQLGAKGTGEPPLMLAAAVACALQDAVAAAWADRGEERPEQLPVLHLPATTASIKQALPPFLG</sequence>
<evidence type="ECO:0000256" key="1">
    <source>
        <dbReference type="ARBA" id="ARBA00001924"/>
    </source>
</evidence>
<evidence type="ECO:0000259" key="9">
    <source>
        <dbReference type="PROSITE" id="PS51387"/>
    </source>
</evidence>
<dbReference type="Gene3D" id="3.10.20.30">
    <property type="match status" value="1"/>
</dbReference>
<dbReference type="Pfam" id="PF00111">
    <property type="entry name" value="Fer2"/>
    <property type="match status" value="1"/>
</dbReference>
<evidence type="ECO:0000256" key="3">
    <source>
        <dbReference type="ARBA" id="ARBA00022505"/>
    </source>
</evidence>
<dbReference type="PROSITE" id="PS51085">
    <property type="entry name" value="2FE2S_FER_2"/>
    <property type="match status" value="1"/>
</dbReference>
<dbReference type="Pfam" id="PF02738">
    <property type="entry name" value="MoCoBD_1"/>
    <property type="match status" value="1"/>
</dbReference>
<dbReference type="InterPro" id="IPR002346">
    <property type="entry name" value="Mopterin_DH_FAD-bd"/>
</dbReference>
<keyword evidence="11" id="KW-1185">Reference proteome</keyword>
<dbReference type="Pfam" id="PF01315">
    <property type="entry name" value="Ald_Xan_dh_C"/>
    <property type="match status" value="1"/>
</dbReference>
<evidence type="ECO:0000256" key="4">
    <source>
        <dbReference type="ARBA" id="ARBA00022714"/>
    </source>
</evidence>
<accession>A0ABY8TUR9</accession>
<evidence type="ECO:0000256" key="6">
    <source>
        <dbReference type="ARBA" id="ARBA00023014"/>
    </source>
</evidence>
<dbReference type="Gene3D" id="3.90.1170.50">
    <property type="entry name" value="Aldehyde oxidase/xanthine dehydrogenase, a/b hammerhead"/>
    <property type="match status" value="1"/>
</dbReference>
<keyword evidence="6" id="KW-0411">Iron-sulfur</keyword>
<dbReference type="InterPro" id="IPR008274">
    <property type="entry name" value="AldOxase/xan_DH_MoCoBD1"/>
</dbReference>
<dbReference type="InterPro" id="IPR036318">
    <property type="entry name" value="FAD-bd_PCMH-like_sf"/>
</dbReference>
<dbReference type="InterPro" id="IPR001041">
    <property type="entry name" value="2Fe-2S_ferredoxin-type"/>
</dbReference>
<comment type="cofactor">
    <cofactor evidence="1">
        <name>Mo-molybdopterin</name>
        <dbReference type="ChEBI" id="CHEBI:71302"/>
    </cofactor>
</comment>
<dbReference type="InterPro" id="IPR016208">
    <property type="entry name" value="Ald_Oxase/xanthine_DH-like"/>
</dbReference>
<dbReference type="PROSITE" id="PS00197">
    <property type="entry name" value="2FE2S_FER_1"/>
    <property type="match status" value="1"/>
</dbReference>
<comment type="cofactor">
    <cofactor evidence="2">
        <name>FAD</name>
        <dbReference type="ChEBI" id="CHEBI:57692"/>
    </cofactor>
</comment>
<evidence type="ECO:0000256" key="5">
    <source>
        <dbReference type="ARBA" id="ARBA00023002"/>
    </source>
</evidence>
<dbReference type="SMART" id="SM01008">
    <property type="entry name" value="Ald_Xan_dh_C"/>
    <property type="match status" value="1"/>
</dbReference>
<organism evidence="10 11">
    <name type="scientific">Tetradesmus obliquus</name>
    <name type="common">Green alga</name>
    <name type="synonym">Acutodesmus obliquus</name>
    <dbReference type="NCBI Taxonomy" id="3088"/>
    <lineage>
        <taxon>Eukaryota</taxon>
        <taxon>Viridiplantae</taxon>
        <taxon>Chlorophyta</taxon>
        <taxon>core chlorophytes</taxon>
        <taxon>Chlorophyceae</taxon>
        <taxon>CS clade</taxon>
        <taxon>Sphaeropleales</taxon>
        <taxon>Scenedesmaceae</taxon>
        <taxon>Tetradesmus</taxon>
    </lineage>
</organism>
<keyword evidence="4" id="KW-0479">Metal-binding</keyword>
<keyword evidence="4" id="KW-0001">2Fe-2S</keyword>
<evidence type="ECO:0008006" key="12">
    <source>
        <dbReference type="Google" id="ProtNLM"/>
    </source>
</evidence>
<dbReference type="Pfam" id="PF00941">
    <property type="entry name" value="FAD_binding_5"/>
    <property type="match status" value="1"/>
</dbReference>
<evidence type="ECO:0000259" key="8">
    <source>
        <dbReference type="PROSITE" id="PS51085"/>
    </source>
</evidence>
<dbReference type="InterPro" id="IPR012675">
    <property type="entry name" value="Beta-grasp_dom_sf"/>
</dbReference>
<reference evidence="10 11" key="1">
    <citation type="submission" date="2023-05" db="EMBL/GenBank/DDBJ databases">
        <title>A 100% complete, gapless, phased diploid assembly of the Scenedesmus obliquus UTEX 3031 genome.</title>
        <authorList>
            <person name="Biondi T.C."/>
            <person name="Hanschen E.R."/>
            <person name="Kwon T."/>
            <person name="Eng W."/>
            <person name="Kruse C.P.S."/>
            <person name="Koehler S.I."/>
            <person name="Kunde Y."/>
            <person name="Gleasner C.D."/>
            <person name="You Mak K.T."/>
            <person name="Polle J."/>
            <person name="Hovde B.T."/>
            <person name="Starkenburg S.R."/>
        </authorList>
    </citation>
    <scope>NUCLEOTIDE SEQUENCE [LARGE SCALE GENOMIC DNA]</scope>
    <source>
        <strain evidence="10 11">DOE0152z</strain>
    </source>
</reference>
<dbReference type="InterPro" id="IPR036856">
    <property type="entry name" value="Ald_Oxase/Xan_DH_a/b_sf"/>
</dbReference>
<dbReference type="SUPFAM" id="SSF54665">
    <property type="entry name" value="CO dehydrogenase molybdoprotein N-domain-like"/>
    <property type="match status" value="1"/>
</dbReference>
<dbReference type="SUPFAM" id="SSF56003">
    <property type="entry name" value="Molybdenum cofactor-binding domain"/>
    <property type="match status" value="1"/>
</dbReference>
<dbReference type="InterPro" id="IPR006058">
    <property type="entry name" value="2Fe2S_fd_BS"/>
</dbReference>
<keyword evidence="4" id="KW-0408">Iron</keyword>
<dbReference type="SUPFAM" id="SSF54292">
    <property type="entry name" value="2Fe-2S ferredoxin-like"/>
    <property type="match status" value="1"/>
</dbReference>
<dbReference type="Pfam" id="PF20256">
    <property type="entry name" value="MoCoBD_2"/>
    <property type="match status" value="1"/>
</dbReference>
<dbReference type="SUPFAM" id="SSF56176">
    <property type="entry name" value="FAD-binding/transporter-associated domain-like"/>
    <property type="match status" value="1"/>
</dbReference>
<evidence type="ECO:0000313" key="11">
    <source>
        <dbReference type="Proteomes" id="UP001244341"/>
    </source>
</evidence>
<name>A0ABY8TUR9_TETOB</name>
<dbReference type="InterPro" id="IPR016166">
    <property type="entry name" value="FAD-bd_PCMH"/>
</dbReference>
<keyword evidence="5" id="KW-0560">Oxidoreductase</keyword>
<dbReference type="InterPro" id="IPR036010">
    <property type="entry name" value="2Fe-2S_ferredoxin-like_sf"/>
</dbReference>
<evidence type="ECO:0000313" key="10">
    <source>
        <dbReference type="EMBL" id="WIA12062.1"/>
    </source>
</evidence>